<organism evidence="1">
    <name type="scientific">Trypanosoma vivax (strain Y486)</name>
    <dbReference type="NCBI Taxonomy" id="1055687"/>
    <lineage>
        <taxon>Eukaryota</taxon>
        <taxon>Discoba</taxon>
        <taxon>Euglenozoa</taxon>
        <taxon>Kinetoplastea</taxon>
        <taxon>Metakinetoplastina</taxon>
        <taxon>Trypanosomatida</taxon>
        <taxon>Trypanosomatidae</taxon>
        <taxon>Trypanosoma</taxon>
        <taxon>Duttonella</taxon>
    </lineage>
</organism>
<gene>
    <name evidence="1" type="ORF">TVY486_1014310</name>
</gene>
<dbReference type="VEuPathDB" id="TriTrypDB:TvY486_1014310"/>
<protein>
    <submittedName>
        <fullName evidence="1">Uncharacterized protein</fullName>
    </submittedName>
</protein>
<accession>G0U4M4</accession>
<reference evidence="1" key="1">
    <citation type="journal article" date="2012" name="Proc. Natl. Acad. Sci. U.S.A.">
        <title>Antigenic diversity is generated by distinct evolutionary mechanisms in African trypanosome species.</title>
        <authorList>
            <person name="Jackson A.P."/>
            <person name="Berry A."/>
            <person name="Aslett M."/>
            <person name="Allison H.C."/>
            <person name="Burton P."/>
            <person name="Vavrova-Anderson J."/>
            <person name="Brown R."/>
            <person name="Browne H."/>
            <person name="Corton N."/>
            <person name="Hauser H."/>
            <person name="Gamble J."/>
            <person name="Gilderthorp R."/>
            <person name="Marcello L."/>
            <person name="McQuillan J."/>
            <person name="Otto T.D."/>
            <person name="Quail M.A."/>
            <person name="Sanders M.J."/>
            <person name="van Tonder A."/>
            <person name="Ginger M.L."/>
            <person name="Field M.C."/>
            <person name="Barry J.D."/>
            <person name="Hertz-Fowler C."/>
            <person name="Berriman M."/>
        </authorList>
    </citation>
    <scope>NUCLEOTIDE SEQUENCE</scope>
    <source>
        <strain evidence="1">Y486</strain>
    </source>
</reference>
<evidence type="ECO:0000313" key="1">
    <source>
        <dbReference type="EMBL" id="CCC52388.1"/>
    </source>
</evidence>
<sequence>MSSTLSPKTHALASLYSSSFSLGGAAREREDIQTFGGVAGGLHDYANFSSPFPSAKLSVDSSPMIRSPSSVHGLGVTTSVSQIEFHPKTLGEIFYPHSNGQTSGTPFALLSILPDVETMLNATEGSDTEFEARVPFMLGKNCSFRFATSTSSVNNTWCNGGSLSPLSRFGTPDAATNPQYTATNVLFSPLTGDTCDAQENTSVQERTAESDCRPDSVKVLMPIDKEHQCGNLYPKDEDTGDELGKSNLATLLSSWAVELPHGIESDVACVYEEQATGGIVEDLSCFDCTDSEVASAHQRFLCCVPPLVAGRSPLFSSYTGESKIERGETNASTAHAWGASHANGRTRDFRRPTWRRTCLPTQLLTIPFVNRELLSNLHRDTPWAIRLKNIINASGPSAVLTGRGWPPRNKLDVVKLLVRLQAKVLLQHLRILSLSRRNLAGITSLFQSWKSKNITAPGVMFGAYYHYISIKCGKEMCLRHNGRERNGGRGRGCDYALRGPSFKCRYHHACLFCRAADHGWFDEVNCERYSLLQHKMLELGITDSVGYVLLDALERDH</sequence>
<proteinExistence type="predicted"/>
<dbReference type="EMBL" id="HE573026">
    <property type="protein sequence ID" value="CCC52388.1"/>
    <property type="molecule type" value="Genomic_DNA"/>
</dbReference>
<name>G0U4M4_TRYVY</name>
<dbReference type="AlphaFoldDB" id="G0U4M4"/>